<dbReference type="PROSITE" id="PS00197">
    <property type="entry name" value="2FE2S_FER_1"/>
    <property type="match status" value="1"/>
</dbReference>
<gene>
    <name evidence="7" type="ORF">SAMN04487824_103110</name>
    <name evidence="8" type="ORF">SAMN04489857_1662</name>
</gene>
<accession>A0A1H1N446</accession>
<protein>
    <submittedName>
        <fullName evidence="8">Carbon-monoxide dehydrogenase small subunit</fullName>
    </submittedName>
</protein>
<dbReference type="RefSeq" id="WP_090845264.1">
    <property type="nucleotide sequence ID" value="NZ_FMZL01000003.1"/>
</dbReference>
<dbReference type="GeneID" id="78500997"/>
<dbReference type="PROSITE" id="PS51085">
    <property type="entry name" value="2FE2S_FER_2"/>
    <property type="match status" value="1"/>
</dbReference>
<dbReference type="InterPro" id="IPR001041">
    <property type="entry name" value="2Fe-2S_ferredoxin-type"/>
</dbReference>
<dbReference type="Proteomes" id="UP000199480">
    <property type="component" value="Chromosome I"/>
</dbReference>
<dbReference type="InterPro" id="IPR036010">
    <property type="entry name" value="2Fe-2S_ferredoxin-like_sf"/>
</dbReference>
<evidence type="ECO:0000313" key="7">
    <source>
        <dbReference type="EMBL" id="SDC11374.1"/>
    </source>
</evidence>
<dbReference type="Gene3D" id="1.10.150.120">
    <property type="entry name" value="[2Fe-2S]-binding domain"/>
    <property type="match status" value="1"/>
</dbReference>
<name>A0A1H1N446_9ACTN</name>
<reference evidence="9 10" key="1">
    <citation type="submission" date="2016-10" db="EMBL/GenBank/DDBJ databases">
        <authorList>
            <person name="Varghese N."/>
            <person name="Submissions S."/>
        </authorList>
    </citation>
    <scope>NUCLEOTIDE SEQUENCE [LARGE SCALE GENOMIC DNA]</scope>
    <source>
        <strain evidence="9">DSM 22619</strain>
        <strain evidence="10">DSM 22620</strain>
    </source>
</reference>
<evidence type="ECO:0000256" key="5">
    <source>
        <dbReference type="ARBA" id="ARBA00023014"/>
    </source>
</evidence>
<dbReference type="InterPro" id="IPR051452">
    <property type="entry name" value="Diverse_Oxidoreductases"/>
</dbReference>
<reference evidence="8" key="2">
    <citation type="submission" date="2016-10" db="EMBL/GenBank/DDBJ databases">
        <authorList>
            <person name="de Groot N.N."/>
        </authorList>
    </citation>
    <scope>NUCLEOTIDE SEQUENCE [LARGE SCALE GENOMIC DNA]</scope>
    <source>
        <strain evidence="7">DSM 22619</strain>
        <strain evidence="8">DSM 22620</strain>
    </source>
</reference>
<dbReference type="SUPFAM" id="SSF47741">
    <property type="entry name" value="CO dehydrogenase ISP C-domain like"/>
    <property type="match status" value="1"/>
</dbReference>
<keyword evidence="2" id="KW-0479">Metal-binding</keyword>
<dbReference type="InterPro" id="IPR050033">
    <property type="entry name" value="XdhC_XDHase"/>
</dbReference>
<sequence>MDMRILKCTLNGRPVQVGYDPRESLLDTLRDRLHMTSVKRGCEVGECGACTVLIDGVATDTCLYLTDWAQGKDIVTVEGLQAPDGTLNPVQQAFVDEFAVQCGFCIPGIIMSAMEMVNSGKTYTRDEIRKNLSGHLCRCTGYMNVINGVEKAVDIVNGHVGISEQDAPDVDWSQRVKDRLEADCAK</sequence>
<dbReference type="Gene3D" id="3.10.20.30">
    <property type="match status" value="1"/>
</dbReference>
<dbReference type="InterPro" id="IPR012675">
    <property type="entry name" value="Beta-grasp_dom_sf"/>
</dbReference>
<feature type="domain" description="2Fe-2S ferredoxin-type" evidence="6">
    <location>
        <begin position="4"/>
        <end position="80"/>
    </location>
</feature>
<dbReference type="InterPro" id="IPR036884">
    <property type="entry name" value="2Fe-2S-bd_dom_sf"/>
</dbReference>
<dbReference type="InterPro" id="IPR002888">
    <property type="entry name" value="2Fe-2S-bd"/>
</dbReference>
<evidence type="ECO:0000259" key="6">
    <source>
        <dbReference type="PROSITE" id="PS51085"/>
    </source>
</evidence>
<dbReference type="PANTHER" id="PTHR44379:SF8">
    <property type="entry name" value="XANTHINE DEHYDROGENASE IRON-SULFUR-BINDING SUBUNIT XDHC-RELATED"/>
    <property type="match status" value="1"/>
</dbReference>
<dbReference type="EMBL" id="LT629759">
    <property type="protein sequence ID" value="SDR92939.1"/>
    <property type="molecule type" value="Genomic_DNA"/>
</dbReference>
<evidence type="ECO:0000313" key="10">
    <source>
        <dbReference type="Proteomes" id="UP000199480"/>
    </source>
</evidence>
<evidence type="ECO:0000256" key="3">
    <source>
        <dbReference type="ARBA" id="ARBA00023002"/>
    </source>
</evidence>
<dbReference type="STRING" id="604330.SAMN04489857_1662"/>
<evidence type="ECO:0000256" key="2">
    <source>
        <dbReference type="ARBA" id="ARBA00022723"/>
    </source>
</evidence>
<dbReference type="OrthoDB" id="3530637at2"/>
<dbReference type="GO" id="GO:0051537">
    <property type="term" value="F:2 iron, 2 sulfur cluster binding"/>
    <property type="evidence" value="ECO:0007669"/>
    <property type="project" value="UniProtKB-KW"/>
</dbReference>
<evidence type="ECO:0000313" key="8">
    <source>
        <dbReference type="EMBL" id="SDR92939.1"/>
    </source>
</evidence>
<dbReference type="Pfam" id="PF01799">
    <property type="entry name" value="Fer2_2"/>
    <property type="match status" value="1"/>
</dbReference>
<dbReference type="Pfam" id="PF00111">
    <property type="entry name" value="Fer2"/>
    <property type="match status" value="1"/>
</dbReference>
<dbReference type="GO" id="GO:0006144">
    <property type="term" value="P:purine nucleobase metabolic process"/>
    <property type="evidence" value="ECO:0007669"/>
    <property type="project" value="InterPro"/>
</dbReference>
<dbReference type="PANTHER" id="PTHR44379">
    <property type="entry name" value="OXIDOREDUCTASE WITH IRON-SULFUR SUBUNIT"/>
    <property type="match status" value="1"/>
</dbReference>
<dbReference type="InterPro" id="IPR006058">
    <property type="entry name" value="2Fe2S_fd_BS"/>
</dbReference>
<proteinExistence type="predicted"/>
<dbReference type="SUPFAM" id="SSF54292">
    <property type="entry name" value="2Fe-2S ferredoxin-like"/>
    <property type="match status" value="1"/>
</dbReference>
<dbReference type="Proteomes" id="UP000198528">
    <property type="component" value="Unassembled WGS sequence"/>
</dbReference>
<dbReference type="GO" id="GO:0046872">
    <property type="term" value="F:metal ion binding"/>
    <property type="evidence" value="ECO:0007669"/>
    <property type="project" value="UniProtKB-KW"/>
</dbReference>
<evidence type="ECO:0000256" key="1">
    <source>
        <dbReference type="ARBA" id="ARBA00022714"/>
    </source>
</evidence>
<dbReference type="NCBIfam" id="NF043084">
    <property type="entry name" value="XdhC_XDHase"/>
    <property type="match status" value="1"/>
</dbReference>
<keyword evidence="3" id="KW-0560">Oxidoreductase</keyword>
<dbReference type="AlphaFoldDB" id="A0A1H1N446"/>
<keyword evidence="9" id="KW-1185">Reference proteome</keyword>
<keyword evidence="1" id="KW-0001">2Fe-2S</keyword>
<keyword evidence="5" id="KW-0411">Iron-sulfur</keyword>
<dbReference type="GO" id="GO:0004854">
    <property type="term" value="F:xanthine dehydrogenase activity"/>
    <property type="evidence" value="ECO:0007669"/>
    <property type="project" value="InterPro"/>
</dbReference>
<dbReference type="EMBL" id="FMZL01000003">
    <property type="protein sequence ID" value="SDC11374.1"/>
    <property type="molecule type" value="Genomic_DNA"/>
</dbReference>
<organism evidence="8 10">
    <name type="scientific">Parafannyhessea umbonata</name>
    <dbReference type="NCBI Taxonomy" id="604330"/>
    <lineage>
        <taxon>Bacteria</taxon>
        <taxon>Bacillati</taxon>
        <taxon>Actinomycetota</taxon>
        <taxon>Coriobacteriia</taxon>
        <taxon>Coriobacteriales</taxon>
        <taxon>Atopobiaceae</taxon>
        <taxon>Parafannyhessea</taxon>
    </lineage>
</organism>
<evidence type="ECO:0000313" key="9">
    <source>
        <dbReference type="Proteomes" id="UP000198528"/>
    </source>
</evidence>
<evidence type="ECO:0000256" key="4">
    <source>
        <dbReference type="ARBA" id="ARBA00023004"/>
    </source>
</evidence>
<keyword evidence="4" id="KW-0408">Iron</keyword>